<keyword evidence="2" id="KW-1185">Reference proteome</keyword>
<protein>
    <submittedName>
        <fullName evidence="1">Uncharacterized protein</fullName>
    </submittedName>
</protein>
<reference evidence="1" key="1">
    <citation type="journal article" date="2023" name="GigaByte">
        <title>Genome assembly of the bearded iris, Iris pallida Lam.</title>
        <authorList>
            <person name="Bruccoleri R.E."/>
            <person name="Oakeley E.J."/>
            <person name="Faust A.M.E."/>
            <person name="Altorfer M."/>
            <person name="Dessus-Babus S."/>
            <person name="Burckhardt D."/>
            <person name="Oertli M."/>
            <person name="Naumann U."/>
            <person name="Petersen F."/>
            <person name="Wong J."/>
        </authorList>
    </citation>
    <scope>NUCLEOTIDE SEQUENCE</scope>
    <source>
        <strain evidence="1">GSM-AAB239-AS_SAM_17_03QT</strain>
    </source>
</reference>
<organism evidence="1 2">
    <name type="scientific">Iris pallida</name>
    <name type="common">Sweet iris</name>
    <dbReference type="NCBI Taxonomy" id="29817"/>
    <lineage>
        <taxon>Eukaryota</taxon>
        <taxon>Viridiplantae</taxon>
        <taxon>Streptophyta</taxon>
        <taxon>Embryophyta</taxon>
        <taxon>Tracheophyta</taxon>
        <taxon>Spermatophyta</taxon>
        <taxon>Magnoliopsida</taxon>
        <taxon>Liliopsida</taxon>
        <taxon>Asparagales</taxon>
        <taxon>Iridaceae</taxon>
        <taxon>Iridoideae</taxon>
        <taxon>Irideae</taxon>
        <taxon>Iris</taxon>
    </lineage>
</organism>
<dbReference type="EMBL" id="JANAVB010038018">
    <property type="protein sequence ID" value="KAJ6801473.1"/>
    <property type="molecule type" value="Genomic_DNA"/>
</dbReference>
<comment type="caution">
    <text evidence="1">The sequence shown here is derived from an EMBL/GenBank/DDBJ whole genome shotgun (WGS) entry which is preliminary data.</text>
</comment>
<gene>
    <name evidence="1" type="ORF">M6B38_198065</name>
</gene>
<reference evidence="1" key="2">
    <citation type="submission" date="2023-04" db="EMBL/GenBank/DDBJ databases">
        <authorList>
            <person name="Bruccoleri R.E."/>
            <person name="Oakeley E.J."/>
            <person name="Faust A.-M."/>
            <person name="Dessus-Babus S."/>
            <person name="Altorfer M."/>
            <person name="Burckhardt D."/>
            <person name="Oertli M."/>
            <person name="Naumann U."/>
            <person name="Petersen F."/>
            <person name="Wong J."/>
        </authorList>
    </citation>
    <scope>NUCLEOTIDE SEQUENCE</scope>
    <source>
        <strain evidence="1">GSM-AAB239-AS_SAM_17_03QT</strain>
        <tissue evidence="1">Leaf</tissue>
    </source>
</reference>
<evidence type="ECO:0000313" key="1">
    <source>
        <dbReference type="EMBL" id="KAJ6801473.1"/>
    </source>
</evidence>
<sequence>MCEHPSRRSFISGDCDATRSLLPWRRFITSLNDNDQASFSGNENHDDAPLLTATRHYFQR</sequence>
<proteinExistence type="predicted"/>
<accession>A0AAX6EBZ2</accession>
<dbReference type="Proteomes" id="UP001140949">
    <property type="component" value="Unassembled WGS sequence"/>
</dbReference>
<dbReference type="AlphaFoldDB" id="A0AAX6EBZ2"/>
<name>A0AAX6EBZ2_IRIPA</name>
<evidence type="ECO:0000313" key="2">
    <source>
        <dbReference type="Proteomes" id="UP001140949"/>
    </source>
</evidence>